<evidence type="ECO:0000313" key="1">
    <source>
        <dbReference type="EMBL" id="NDY91349.1"/>
    </source>
</evidence>
<keyword evidence="2" id="KW-1185">Reference proteome</keyword>
<dbReference type="RefSeq" id="WP_163457195.1">
    <property type="nucleotide sequence ID" value="NZ_JAAGOH010000008.1"/>
</dbReference>
<sequence length="398" mass="41672">MARNDAVQTAINAMKAARHGGDYAAIFQGKQLAFKYTAIKEATSELMDQGEEIAETLEPVGELMAESGVGQAVLALGRLIQAGGEMLLQGLRQAFHHLLEVFDALRDALATAFGPILAGLGLALEALINLLIDLLPNVFVEFVKGLVAAVLPFIGQIKACGDMLVSVCGVVGAAVQRYQLGRAGAALDPSNRFTTAARSAMDQILTGELTDAGVEAVLDTGNAAASVTGLIFTGNVGSMVASIAVAVAKLCVKVAGILDTLKEMRAGNALLARMGADPRRDVNPAALFATAPILGAHYIATATQSSLIANTGFLDSLAVKMTFTDAGWMAEYESKARQLSPFRLKAMRLVAAHPLELTNAGMMGVYFDFNLKDEVSERVGEAVGAHAGKVLAKRFLPA</sequence>
<evidence type="ECO:0000313" key="2">
    <source>
        <dbReference type="Proteomes" id="UP000484255"/>
    </source>
</evidence>
<dbReference type="EMBL" id="JAAGOH010000008">
    <property type="protein sequence ID" value="NDY91349.1"/>
    <property type="molecule type" value="Genomic_DNA"/>
</dbReference>
<accession>A0A7C9PGV8</accession>
<dbReference type="Proteomes" id="UP000484255">
    <property type="component" value="Unassembled WGS sequence"/>
</dbReference>
<name>A0A7C9PGV8_9BURK</name>
<protein>
    <submittedName>
        <fullName evidence="1">Uncharacterized protein</fullName>
    </submittedName>
</protein>
<organism evidence="1 2">
    <name type="scientific">Ideonella livida</name>
    <dbReference type="NCBI Taxonomy" id="2707176"/>
    <lineage>
        <taxon>Bacteria</taxon>
        <taxon>Pseudomonadati</taxon>
        <taxon>Pseudomonadota</taxon>
        <taxon>Betaproteobacteria</taxon>
        <taxon>Burkholderiales</taxon>
        <taxon>Sphaerotilaceae</taxon>
        <taxon>Ideonella</taxon>
    </lineage>
</organism>
<reference evidence="1 2" key="1">
    <citation type="submission" date="2020-02" db="EMBL/GenBank/DDBJ databases">
        <title>Ideonella bacterium strain TBM-1.</title>
        <authorList>
            <person name="Chen W.-M."/>
        </authorList>
    </citation>
    <scope>NUCLEOTIDE SEQUENCE [LARGE SCALE GENOMIC DNA]</scope>
    <source>
        <strain evidence="1 2">TBM-1</strain>
    </source>
</reference>
<proteinExistence type="predicted"/>
<gene>
    <name evidence="1" type="ORF">G3A44_09115</name>
</gene>
<comment type="caution">
    <text evidence="1">The sequence shown here is derived from an EMBL/GenBank/DDBJ whole genome shotgun (WGS) entry which is preliminary data.</text>
</comment>
<dbReference type="AlphaFoldDB" id="A0A7C9PGV8"/>